<gene>
    <name evidence="1" type="ORF">WICPIJ_004358</name>
</gene>
<name>A0A9P8Q608_WICPI</name>
<evidence type="ECO:0000313" key="2">
    <source>
        <dbReference type="Proteomes" id="UP000774326"/>
    </source>
</evidence>
<protein>
    <submittedName>
        <fullName evidence="1">Uncharacterized protein</fullName>
    </submittedName>
</protein>
<comment type="caution">
    <text evidence="1">The sequence shown here is derived from an EMBL/GenBank/DDBJ whole genome shotgun (WGS) entry which is preliminary data.</text>
</comment>
<dbReference type="Proteomes" id="UP000774326">
    <property type="component" value="Unassembled WGS sequence"/>
</dbReference>
<proteinExistence type="predicted"/>
<reference evidence="1" key="2">
    <citation type="submission" date="2021-01" db="EMBL/GenBank/DDBJ databases">
        <authorList>
            <person name="Schikora-Tamarit M.A."/>
        </authorList>
    </citation>
    <scope>NUCLEOTIDE SEQUENCE</scope>
    <source>
        <strain evidence="1">CBS2887</strain>
    </source>
</reference>
<dbReference type="EMBL" id="JAEUBG010002365">
    <property type="protein sequence ID" value="KAH3684671.1"/>
    <property type="molecule type" value="Genomic_DNA"/>
</dbReference>
<sequence length="125" mass="13804">MHAKLPMMATNLSKLEAPPQANRLVRTTRTTLNEFLLHLTRLSPFPDLTKIPFSKILMAGNSLEANITQNSNLGNLEGSFIASWIGINSPTPSYVKIAVPMNTDQSELNILIEGEIPCWAISNEQ</sequence>
<keyword evidence="2" id="KW-1185">Reference proteome</keyword>
<evidence type="ECO:0000313" key="1">
    <source>
        <dbReference type="EMBL" id="KAH3684671.1"/>
    </source>
</evidence>
<dbReference type="AlphaFoldDB" id="A0A9P8Q608"/>
<accession>A0A9P8Q608</accession>
<reference evidence="1" key="1">
    <citation type="journal article" date="2021" name="Open Biol.">
        <title>Shared evolutionary footprints suggest mitochondrial oxidative damage underlies multiple complex I losses in fungi.</title>
        <authorList>
            <person name="Schikora-Tamarit M.A."/>
            <person name="Marcet-Houben M."/>
            <person name="Nosek J."/>
            <person name="Gabaldon T."/>
        </authorList>
    </citation>
    <scope>NUCLEOTIDE SEQUENCE</scope>
    <source>
        <strain evidence="1">CBS2887</strain>
    </source>
</reference>
<organism evidence="1 2">
    <name type="scientific">Wickerhamomyces pijperi</name>
    <name type="common">Yeast</name>
    <name type="synonym">Pichia pijperi</name>
    <dbReference type="NCBI Taxonomy" id="599730"/>
    <lineage>
        <taxon>Eukaryota</taxon>
        <taxon>Fungi</taxon>
        <taxon>Dikarya</taxon>
        <taxon>Ascomycota</taxon>
        <taxon>Saccharomycotina</taxon>
        <taxon>Saccharomycetes</taxon>
        <taxon>Phaffomycetales</taxon>
        <taxon>Wickerhamomycetaceae</taxon>
        <taxon>Wickerhamomyces</taxon>
    </lineage>
</organism>